<dbReference type="Pfam" id="PF08323">
    <property type="entry name" value="Glyco_transf_5"/>
    <property type="match status" value="1"/>
</dbReference>
<evidence type="ECO:0000256" key="2">
    <source>
        <dbReference type="ARBA" id="ARBA00022676"/>
    </source>
</evidence>
<organism evidence="6 7">
    <name type="scientific">Symbiodinium pilosum</name>
    <name type="common">Dinoflagellate</name>
    <dbReference type="NCBI Taxonomy" id="2952"/>
    <lineage>
        <taxon>Eukaryota</taxon>
        <taxon>Sar</taxon>
        <taxon>Alveolata</taxon>
        <taxon>Dinophyceae</taxon>
        <taxon>Suessiales</taxon>
        <taxon>Symbiodiniaceae</taxon>
        <taxon>Symbiodinium</taxon>
    </lineage>
</organism>
<evidence type="ECO:0000256" key="1">
    <source>
        <dbReference type="ARBA" id="ARBA00004602"/>
    </source>
</evidence>
<dbReference type="PANTHER" id="PTHR45825">
    <property type="entry name" value="GRANULE-BOUND STARCH SYNTHASE 1, CHLOROPLASTIC/AMYLOPLASTIC"/>
    <property type="match status" value="1"/>
</dbReference>
<name>A0A812NJR6_SYMPI</name>
<keyword evidence="7" id="KW-1185">Reference proteome</keyword>
<keyword evidence="4" id="KW-0934">Plastid</keyword>
<dbReference type="SUPFAM" id="SSF53756">
    <property type="entry name" value="UDP-Glycosyltransferase/glycogen phosphorylase"/>
    <property type="match status" value="1"/>
</dbReference>
<reference evidence="6" key="1">
    <citation type="submission" date="2021-02" db="EMBL/GenBank/DDBJ databases">
        <authorList>
            <person name="Dougan E. K."/>
            <person name="Rhodes N."/>
            <person name="Thang M."/>
            <person name="Chan C."/>
        </authorList>
    </citation>
    <scope>NUCLEOTIDE SEQUENCE</scope>
</reference>
<dbReference type="Gene3D" id="3.40.50.2000">
    <property type="entry name" value="Glycogen Phosphorylase B"/>
    <property type="match status" value="3"/>
</dbReference>
<dbReference type="Proteomes" id="UP000649617">
    <property type="component" value="Unassembled WGS sequence"/>
</dbReference>
<evidence type="ECO:0000256" key="3">
    <source>
        <dbReference type="ARBA" id="ARBA00022679"/>
    </source>
</evidence>
<keyword evidence="3" id="KW-0808">Transferase</keyword>
<proteinExistence type="predicted"/>
<comment type="subcellular location">
    <subcellularLocation>
        <location evidence="1">Plastid</location>
        <location evidence="1">Amyloplast</location>
    </subcellularLocation>
</comment>
<comment type="caution">
    <text evidence="6">The sequence shown here is derived from an EMBL/GenBank/DDBJ whole genome shotgun (WGS) entry which is preliminary data.</text>
</comment>
<gene>
    <name evidence="6" type="primary">SS1</name>
    <name evidence="6" type="ORF">SPIL2461_LOCUS6656</name>
</gene>
<evidence type="ECO:0000313" key="7">
    <source>
        <dbReference type="Proteomes" id="UP000649617"/>
    </source>
</evidence>
<dbReference type="GO" id="GO:0016757">
    <property type="term" value="F:glycosyltransferase activity"/>
    <property type="evidence" value="ECO:0007669"/>
    <property type="project" value="UniProtKB-KW"/>
</dbReference>
<dbReference type="Pfam" id="PF13692">
    <property type="entry name" value="Glyco_trans_1_4"/>
    <property type="match status" value="1"/>
</dbReference>
<keyword evidence="4" id="KW-0035">Amyloplast</keyword>
<accession>A0A812NJR6</accession>
<evidence type="ECO:0000313" key="6">
    <source>
        <dbReference type="EMBL" id="CAE7295724.1"/>
    </source>
</evidence>
<evidence type="ECO:0000259" key="5">
    <source>
        <dbReference type="Pfam" id="PF08323"/>
    </source>
</evidence>
<feature type="non-terminal residue" evidence="6">
    <location>
        <position position="1"/>
    </location>
</feature>
<keyword evidence="2" id="KW-0328">Glycosyltransferase</keyword>
<dbReference type="PANTHER" id="PTHR45825:SF11">
    <property type="entry name" value="ALPHA AMYLASE DOMAIN-CONTAINING PROTEIN"/>
    <property type="match status" value="1"/>
</dbReference>
<dbReference type="AlphaFoldDB" id="A0A812NJR6"/>
<dbReference type="OrthoDB" id="10263625at2759"/>
<feature type="domain" description="Starch synthase catalytic" evidence="5">
    <location>
        <begin position="5"/>
        <end position="155"/>
    </location>
</feature>
<dbReference type="InterPro" id="IPR013534">
    <property type="entry name" value="Starch_synth_cat_dom"/>
</dbReference>
<protein>
    <submittedName>
        <fullName evidence="6">SS1 protein</fullName>
    </submittedName>
</protein>
<dbReference type="EMBL" id="CAJNIZ010010180">
    <property type="protein sequence ID" value="CAE7295724.1"/>
    <property type="molecule type" value="Genomic_DNA"/>
</dbReference>
<sequence length="406" mass="45413">QFALRGHRTLAVSPMYTKPPPEEGFIYLGSAWVRLDQMDQEVRCMHKFVSFGEGKGCDYVLLDHGCYQHRPNGLYCDSKTGQDYGDNLYRFAMLSLAALEVPLRLKFNRVAYGQKVAFISNDWQAALVSVYLAHRYRRNGLYQDARNIHIVHNLGVSSVSRNYAYEIQTPQGGFGLDSFLSQKAKMLRFIGIQNALDEEWDPSTVPWPVKHSLGSTGVSRSTCQRKLAMVLRVREFVAEVLFGFVGRLTWQKGIDVLARVVPWLLGAGMQSFPGRAQLILMGEGEHHGKIRDAAYDGFACLMQMQQYQHLLKELELRNRGQVCGYTSFSPILEHQMMAGCDFILMPSRYEPCGLPQLAASLYGAVPVVTATGGLKDSIRGTQDGDAATGFLIQPPVSETSLRQELA</sequence>
<evidence type="ECO:0000256" key="4">
    <source>
        <dbReference type="ARBA" id="ARBA00023234"/>
    </source>
</evidence>